<protein>
    <recommendedName>
        <fullName evidence="3">UDP-glycosyltransferase</fullName>
    </recommendedName>
</protein>
<name>A0ABW0BTD8_9BACT</name>
<keyword evidence="2" id="KW-1185">Reference proteome</keyword>
<sequence>MRICLLIPDGVGIRNYLYSDLLEILKKEGHQVVLWHSLDSQLSQLVENRLGIKLEQYQFEHKPNGILIQWLREAGRYARIRLNATKMNNSTILTNWSGAASSTKGKLLNKAAEWLGKRISTYKAIEVVESQGFRLLKRSDEMIDARNILEKIKPDLLFCTHQRVFSVTAAIQAAKSLGIPTATAIFSWDNLPKGRLPFRVDRYLVWSQYMKEELLNYYPEITENKISITGSPQFDFYFKKELLLSKQEFAEKYGLDLSKEWICFSGCDTFTSPNDPKFLRDVAEELVNEAGIQLLFRPVPVESIDRFSSVLNACPNIKLIPPKWVQGDHWGSFFPLFEDLQLLVNLAYHCKVVVNMGSTMALDFSVFGNVGLYLRYDHEGIRQDASVDTIYQFQHFRSMGDWKAVGYIYSKSEILKQVKTALENPDQIAPDRKLWFDKIVEPNPEKSSAIRIAEVFSSMANTKN</sequence>
<evidence type="ECO:0008006" key="3">
    <source>
        <dbReference type="Google" id="ProtNLM"/>
    </source>
</evidence>
<comment type="caution">
    <text evidence="1">The sequence shown here is derived from an EMBL/GenBank/DDBJ whole genome shotgun (WGS) entry which is preliminary data.</text>
</comment>
<evidence type="ECO:0000313" key="2">
    <source>
        <dbReference type="Proteomes" id="UP001596163"/>
    </source>
</evidence>
<proteinExistence type="predicted"/>
<dbReference type="Proteomes" id="UP001596163">
    <property type="component" value="Unassembled WGS sequence"/>
</dbReference>
<accession>A0ABW0BTD8</accession>
<reference evidence="2" key="1">
    <citation type="journal article" date="2019" name="Int. J. Syst. Evol. Microbiol.">
        <title>The Global Catalogue of Microorganisms (GCM) 10K type strain sequencing project: providing services to taxonomists for standard genome sequencing and annotation.</title>
        <authorList>
            <consortium name="The Broad Institute Genomics Platform"/>
            <consortium name="The Broad Institute Genome Sequencing Center for Infectious Disease"/>
            <person name="Wu L."/>
            <person name="Ma J."/>
        </authorList>
    </citation>
    <scope>NUCLEOTIDE SEQUENCE [LARGE SCALE GENOMIC DNA]</scope>
    <source>
        <strain evidence="2">CGMCC 1.7030</strain>
    </source>
</reference>
<evidence type="ECO:0000313" key="1">
    <source>
        <dbReference type="EMBL" id="MFC5190259.1"/>
    </source>
</evidence>
<dbReference type="SUPFAM" id="SSF53756">
    <property type="entry name" value="UDP-Glycosyltransferase/glycogen phosphorylase"/>
    <property type="match status" value="1"/>
</dbReference>
<gene>
    <name evidence="1" type="ORF">ACFPIK_00665</name>
</gene>
<dbReference type="RefSeq" id="WP_377911160.1">
    <property type="nucleotide sequence ID" value="NZ_JBHSKS010000001.1"/>
</dbReference>
<dbReference type="EMBL" id="JBHSKS010000001">
    <property type="protein sequence ID" value="MFC5190259.1"/>
    <property type="molecule type" value="Genomic_DNA"/>
</dbReference>
<organism evidence="1 2">
    <name type="scientific">Algoriphagus aquatilis</name>
    <dbReference type="NCBI Taxonomy" id="490186"/>
    <lineage>
        <taxon>Bacteria</taxon>
        <taxon>Pseudomonadati</taxon>
        <taxon>Bacteroidota</taxon>
        <taxon>Cytophagia</taxon>
        <taxon>Cytophagales</taxon>
        <taxon>Cyclobacteriaceae</taxon>
        <taxon>Algoriphagus</taxon>
    </lineage>
</organism>